<dbReference type="Proteomes" id="UP001595953">
    <property type="component" value="Unassembled WGS sequence"/>
</dbReference>
<protein>
    <submittedName>
        <fullName evidence="3">Uncharacterized protein</fullName>
    </submittedName>
</protein>
<comment type="caution">
    <text evidence="3">The sequence shown here is derived from an EMBL/GenBank/DDBJ whole genome shotgun (WGS) entry which is preliminary data.</text>
</comment>
<evidence type="ECO:0000313" key="3">
    <source>
        <dbReference type="EMBL" id="MFC4721512.1"/>
    </source>
</evidence>
<keyword evidence="2" id="KW-0472">Membrane</keyword>
<reference evidence="4" key="1">
    <citation type="journal article" date="2019" name="Int. J. Syst. Evol. Microbiol.">
        <title>The Global Catalogue of Microorganisms (GCM) 10K type strain sequencing project: providing services to taxonomists for standard genome sequencing and annotation.</title>
        <authorList>
            <consortium name="The Broad Institute Genomics Platform"/>
            <consortium name="The Broad Institute Genome Sequencing Center for Infectious Disease"/>
            <person name="Wu L."/>
            <person name="Ma J."/>
        </authorList>
    </citation>
    <scope>NUCLEOTIDE SEQUENCE [LARGE SCALE GENOMIC DNA]</scope>
    <source>
        <strain evidence="4">CCUG 63682</strain>
    </source>
</reference>
<feature type="transmembrane region" description="Helical" evidence="2">
    <location>
        <begin position="6"/>
        <end position="28"/>
    </location>
</feature>
<evidence type="ECO:0000313" key="4">
    <source>
        <dbReference type="Proteomes" id="UP001595953"/>
    </source>
</evidence>
<keyword evidence="1" id="KW-0175">Coiled coil</keyword>
<keyword evidence="2" id="KW-0812">Transmembrane</keyword>
<keyword evidence="2" id="KW-1133">Transmembrane helix</keyword>
<feature type="coiled-coil region" evidence="1">
    <location>
        <begin position="33"/>
        <end position="85"/>
    </location>
</feature>
<sequence length="100" mass="12037">MNNGVIILSAIVLLFVGMYVYAYSFEFFERIRKERQLKMRQQAEAKYQEHKAVVEQEIQQKFKKIETRSQEIQKELQQLSEFRNKISEKYNNNVQNVETA</sequence>
<evidence type="ECO:0000256" key="2">
    <source>
        <dbReference type="SAM" id="Phobius"/>
    </source>
</evidence>
<dbReference type="RefSeq" id="WP_387961250.1">
    <property type="nucleotide sequence ID" value="NZ_JBHSGP010000007.1"/>
</dbReference>
<proteinExistence type="predicted"/>
<dbReference type="EMBL" id="JBHSGP010000007">
    <property type="protein sequence ID" value="MFC4721512.1"/>
    <property type="molecule type" value="Genomic_DNA"/>
</dbReference>
<accession>A0ABV9MZX3</accession>
<gene>
    <name evidence="3" type="ORF">ACFO5O_04200</name>
</gene>
<organism evidence="3 4">
    <name type="scientific">Geojedonia litorea</name>
    <dbReference type="NCBI Taxonomy" id="1268269"/>
    <lineage>
        <taxon>Bacteria</taxon>
        <taxon>Pseudomonadati</taxon>
        <taxon>Bacteroidota</taxon>
        <taxon>Flavobacteriia</taxon>
        <taxon>Flavobacteriales</taxon>
        <taxon>Flavobacteriaceae</taxon>
        <taxon>Geojedonia</taxon>
    </lineage>
</organism>
<name>A0ABV9MZX3_9FLAO</name>
<evidence type="ECO:0000256" key="1">
    <source>
        <dbReference type="SAM" id="Coils"/>
    </source>
</evidence>
<keyword evidence="4" id="KW-1185">Reference proteome</keyword>